<feature type="signal peptide" evidence="1">
    <location>
        <begin position="1"/>
        <end position="28"/>
    </location>
</feature>
<evidence type="ECO:0000313" key="2">
    <source>
        <dbReference type="EMBL" id="GGB41091.1"/>
    </source>
</evidence>
<dbReference type="RefSeq" id="WP_188724978.1">
    <property type="nucleotide sequence ID" value="NZ_BMJD01000011.1"/>
</dbReference>
<keyword evidence="3" id="KW-1185">Reference proteome</keyword>
<gene>
    <name evidence="2" type="ORF">GCM10011409_18260</name>
</gene>
<dbReference type="EMBL" id="BMJD01000011">
    <property type="protein sequence ID" value="GGB41091.1"/>
    <property type="molecule type" value="Genomic_DNA"/>
</dbReference>
<name>A0A9W5X5P4_9BACI</name>
<sequence length="52" mass="5380">MLNGNNSLKKYIVSTGFVTSLAFTPVVAGSVFAHGAAPNEPNDSTSHDNTTV</sequence>
<keyword evidence="1" id="KW-0732">Signal</keyword>
<protein>
    <recommendedName>
        <fullName evidence="4">Phosphatase</fullName>
    </recommendedName>
</protein>
<evidence type="ECO:0000313" key="3">
    <source>
        <dbReference type="Proteomes" id="UP000621492"/>
    </source>
</evidence>
<dbReference type="AlphaFoldDB" id="A0A9W5X5P4"/>
<dbReference type="Proteomes" id="UP000621492">
    <property type="component" value="Unassembled WGS sequence"/>
</dbReference>
<organism evidence="2 3">
    <name type="scientific">Lentibacillus populi</name>
    <dbReference type="NCBI Taxonomy" id="1827502"/>
    <lineage>
        <taxon>Bacteria</taxon>
        <taxon>Bacillati</taxon>
        <taxon>Bacillota</taxon>
        <taxon>Bacilli</taxon>
        <taxon>Bacillales</taxon>
        <taxon>Bacillaceae</taxon>
        <taxon>Lentibacillus</taxon>
    </lineage>
</organism>
<accession>A0A9W5X5P4</accession>
<comment type="caution">
    <text evidence="2">The sequence shown here is derived from an EMBL/GenBank/DDBJ whole genome shotgun (WGS) entry which is preliminary data.</text>
</comment>
<proteinExistence type="predicted"/>
<feature type="chain" id="PRO_5040924482" description="Phosphatase" evidence="1">
    <location>
        <begin position="29"/>
        <end position="52"/>
    </location>
</feature>
<evidence type="ECO:0000256" key="1">
    <source>
        <dbReference type="SAM" id="SignalP"/>
    </source>
</evidence>
<evidence type="ECO:0008006" key="4">
    <source>
        <dbReference type="Google" id="ProtNLM"/>
    </source>
</evidence>
<reference evidence="2" key="1">
    <citation type="journal article" date="2014" name="Int. J. Syst. Evol. Microbiol.">
        <title>Complete genome sequence of Corynebacterium casei LMG S-19264T (=DSM 44701T), isolated from a smear-ripened cheese.</title>
        <authorList>
            <consortium name="US DOE Joint Genome Institute (JGI-PGF)"/>
            <person name="Walter F."/>
            <person name="Albersmeier A."/>
            <person name="Kalinowski J."/>
            <person name="Ruckert C."/>
        </authorList>
    </citation>
    <scope>NUCLEOTIDE SEQUENCE</scope>
    <source>
        <strain evidence="2">CGMCC 1.15454</strain>
    </source>
</reference>
<reference evidence="2" key="2">
    <citation type="submission" date="2020-09" db="EMBL/GenBank/DDBJ databases">
        <authorList>
            <person name="Sun Q."/>
            <person name="Zhou Y."/>
        </authorList>
    </citation>
    <scope>NUCLEOTIDE SEQUENCE</scope>
    <source>
        <strain evidence="2">CGMCC 1.15454</strain>
    </source>
</reference>